<reference evidence="2 3" key="1">
    <citation type="journal article" date="2015" name="Nature">
        <title>rRNA introns, odd ribosomes, and small enigmatic genomes across a large radiation of phyla.</title>
        <authorList>
            <person name="Brown C.T."/>
            <person name="Hug L.A."/>
            <person name="Thomas B.C."/>
            <person name="Sharon I."/>
            <person name="Castelle C.J."/>
            <person name="Singh A."/>
            <person name="Wilkins M.J."/>
            <person name="Williams K.H."/>
            <person name="Banfield J.F."/>
        </authorList>
    </citation>
    <scope>NUCLEOTIDE SEQUENCE [LARGE SCALE GENOMIC DNA]</scope>
</reference>
<feature type="transmembrane region" description="Helical" evidence="1">
    <location>
        <begin position="71"/>
        <end position="92"/>
    </location>
</feature>
<feature type="transmembrane region" description="Helical" evidence="1">
    <location>
        <begin position="245"/>
        <end position="262"/>
    </location>
</feature>
<dbReference type="STRING" id="1618570.UT08_C0005G0092"/>
<feature type="transmembrane region" description="Helical" evidence="1">
    <location>
        <begin position="112"/>
        <end position="129"/>
    </location>
</feature>
<evidence type="ECO:0000313" key="3">
    <source>
        <dbReference type="Proteomes" id="UP000034081"/>
    </source>
</evidence>
<name>A0A0G0P8L9_9BACT</name>
<organism evidence="2 3">
    <name type="scientific">Candidatus Woesebacteria bacterium GW2011_GWB1_38_8</name>
    <dbReference type="NCBI Taxonomy" id="1618570"/>
    <lineage>
        <taxon>Bacteria</taxon>
        <taxon>Candidatus Woeseibacteriota</taxon>
    </lineage>
</organism>
<feature type="transmembrane region" description="Helical" evidence="1">
    <location>
        <begin position="160"/>
        <end position="184"/>
    </location>
</feature>
<keyword evidence="1" id="KW-1133">Transmembrane helix</keyword>
<sequence>MRKNLFPVLIFITMLCIGLIILFVQQLHADVLFFLYWTERIVKGSKLYIDIIDINTPITYYFNYPVISLSYLLNLPIILTFKIFVLIILAFVAFVSKKILSHSPLTLKEKKGIVYLIVLLFIFSGWDFGQREYLFLLMVTPYLITRFLHLTQKGFKPPTFLSILVAFMAACGLGFKPFFVLSFIAIETYILKSKRFKFYRKNEFIYLLLFLLVQFVIIYLFIPAFYSNFLIGLKTYPFYETGNRIILRFETIYIITAIIIFVYEKYYLKTLSRINAALIILIISTWILALLQKKGFYHYYFPANFLSLLYFSLFIYKSLAKRVYLNINPSYILVISFLSVLITFTLFVLVIRALDSPQTVERMKYNSLIKFTKEKANNKGIAVLSTSLFPFTLLQHDADVGWVTHYPNFWQLPGFYKKINLDISPYPYHKVSDMGTMEREFFNMTVDDLVVSKPNLIFILKNKYKEGFGMTTFDFYEYFSQDPRFSNLMKHYKLAFEEYGYDILILEEN</sequence>
<evidence type="ECO:0008006" key="4">
    <source>
        <dbReference type="Google" id="ProtNLM"/>
    </source>
</evidence>
<comment type="caution">
    <text evidence="2">The sequence shown here is derived from an EMBL/GenBank/DDBJ whole genome shotgun (WGS) entry which is preliminary data.</text>
</comment>
<protein>
    <recommendedName>
        <fullName evidence="4">Glycosyltransferase RgtA/B/C/D-like domain-containing protein</fullName>
    </recommendedName>
</protein>
<keyword evidence="1" id="KW-0472">Membrane</keyword>
<keyword evidence="1" id="KW-0812">Transmembrane</keyword>
<gene>
    <name evidence="2" type="ORF">UT08_C0005G0092</name>
</gene>
<proteinExistence type="predicted"/>
<feature type="transmembrane region" description="Helical" evidence="1">
    <location>
        <begin position="297"/>
        <end position="319"/>
    </location>
</feature>
<feature type="transmembrane region" description="Helical" evidence="1">
    <location>
        <begin position="204"/>
        <end position="225"/>
    </location>
</feature>
<feature type="transmembrane region" description="Helical" evidence="1">
    <location>
        <begin position="331"/>
        <end position="354"/>
    </location>
</feature>
<evidence type="ECO:0000256" key="1">
    <source>
        <dbReference type="SAM" id="Phobius"/>
    </source>
</evidence>
<dbReference type="EMBL" id="LBVL01000005">
    <property type="protein sequence ID" value="KKQ85641.1"/>
    <property type="molecule type" value="Genomic_DNA"/>
</dbReference>
<dbReference type="Proteomes" id="UP000034081">
    <property type="component" value="Unassembled WGS sequence"/>
</dbReference>
<accession>A0A0G0P8L9</accession>
<feature type="transmembrane region" description="Helical" evidence="1">
    <location>
        <begin position="274"/>
        <end position="291"/>
    </location>
</feature>
<dbReference type="AlphaFoldDB" id="A0A0G0P8L9"/>
<evidence type="ECO:0000313" key="2">
    <source>
        <dbReference type="EMBL" id="KKQ85641.1"/>
    </source>
</evidence>